<evidence type="ECO:0000313" key="2">
    <source>
        <dbReference type="EMBL" id="ARM83170.1"/>
    </source>
</evidence>
<keyword evidence="1" id="KW-0812">Transmembrane</keyword>
<sequence length="110" mass="11771">MIESTTSYVCVEPRTTWRWSSKWQRKACSVSAVALFRLARWAEMATRLPVRPAIIVVMTTAIMVAIVFSMISGGNGCSGCRTDGTAENSTISATYLVADGSPNCSANTAA</sequence>
<accession>A0A1W6K709</accession>
<proteinExistence type="predicted"/>
<dbReference type="EMBL" id="CP020931">
    <property type="protein sequence ID" value="ARM83170.1"/>
    <property type="molecule type" value="Genomic_DNA"/>
</dbReference>
<feature type="transmembrane region" description="Helical" evidence="1">
    <location>
        <begin position="53"/>
        <end position="71"/>
    </location>
</feature>
<keyword evidence="1" id="KW-0472">Membrane</keyword>
<protein>
    <submittedName>
        <fullName evidence="2">Uncharacterized protein</fullName>
    </submittedName>
</protein>
<reference evidence="2 3" key="1">
    <citation type="submission" date="2017-04" db="EMBL/GenBank/DDBJ databases">
        <title>Genome Sequence of Marinobacter salarius strain SMR5 Isolated from a culture of the Diatom Skeletonema marinoi.</title>
        <authorList>
            <person name="Topel M."/>
            <person name="Pinder M.I.M."/>
            <person name="Johansson O.N."/>
            <person name="Kourtchenko O."/>
            <person name="Godhe A."/>
            <person name="Clarke A.K."/>
        </authorList>
    </citation>
    <scope>NUCLEOTIDE SEQUENCE [LARGE SCALE GENOMIC DNA]</scope>
    <source>
        <strain evidence="2 3">SMR5</strain>
    </source>
</reference>
<evidence type="ECO:0000256" key="1">
    <source>
        <dbReference type="SAM" id="Phobius"/>
    </source>
</evidence>
<organism evidence="2 3">
    <name type="scientific">Marinobacter salarius</name>
    <dbReference type="NCBI Taxonomy" id="1420917"/>
    <lineage>
        <taxon>Bacteria</taxon>
        <taxon>Pseudomonadati</taxon>
        <taxon>Pseudomonadota</taxon>
        <taxon>Gammaproteobacteria</taxon>
        <taxon>Pseudomonadales</taxon>
        <taxon>Marinobacteraceae</taxon>
        <taxon>Marinobacter</taxon>
    </lineage>
</organism>
<gene>
    <name evidence="2" type="ORF">MARSALSMR5_01076</name>
</gene>
<dbReference type="AlphaFoldDB" id="A0A1W6K709"/>
<evidence type="ECO:0000313" key="3">
    <source>
        <dbReference type="Proteomes" id="UP000193100"/>
    </source>
</evidence>
<dbReference type="Proteomes" id="UP000193100">
    <property type="component" value="Chromosome"/>
</dbReference>
<name>A0A1W6K709_9GAMM</name>
<keyword evidence="1" id="KW-1133">Transmembrane helix</keyword>